<sequence length="434" mass="50390">MRSTFNQITLADAPYQANYTVKYQSKNNHIGDKLMIKLHKWQRILALIVVFTIALTSSAILSPRLLAQTPPKTPTTELRGVWLTNIDSDVIFSRNNIIDAVNRLDKLNFNTIYPTVWQGGYTLYPSAAAQRVFGQSIDPSPGLKDRDILKEIIAQSRQKGISVIPWFEFGFMAPAESELATLHPDWLAHRRDGSTIWKEGEHERVWLNPFHPEVQQFILDLILEIVDNYDIDGIQFDDHFGLPVEFGYEPLTMLMYQEQIKSPPSDDPRETFWVRWRADKINDFMGRVSRAIKSRKEKCIVSLSPNPFHFSLPAHLQDWFSWERRGYIQEIVLQVYRSDIKRFSAELEREEVKLAKLNIPTAIGILTGLKNNSVPLKQIQEQVQEVRKRDFAGVSFFFYESLSNWANETPEQRNYALQEFFPTKMQRPPSEARI</sequence>
<feature type="transmembrane region" description="Helical" evidence="2">
    <location>
        <begin position="44"/>
        <end position="66"/>
    </location>
</feature>
<reference evidence="4 5" key="1">
    <citation type="submission" date="2012-05" db="EMBL/GenBank/DDBJ databases">
        <title>Finished chromosome of genome of Oscillatoria sp. PCC 7112.</title>
        <authorList>
            <consortium name="US DOE Joint Genome Institute"/>
            <person name="Gugger M."/>
            <person name="Coursin T."/>
            <person name="Rippka R."/>
            <person name="Tandeau De Marsac N."/>
            <person name="Huntemann M."/>
            <person name="Wei C.-L."/>
            <person name="Han J."/>
            <person name="Detter J.C."/>
            <person name="Han C."/>
            <person name="Tapia R."/>
            <person name="Davenport K."/>
            <person name="Daligault H."/>
            <person name="Erkkila T."/>
            <person name="Gu W."/>
            <person name="Munk A.C.C."/>
            <person name="Teshima H."/>
            <person name="Xu Y."/>
            <person name="Chain P."/>
            <person name="Chen A."/>
            <person name="Krypides N."/>
            <person name="Mavromatis K."/>
            <person name="Markowitz V."/>
            <person name="Szeto E."/>
            <person name="Ivanova N."/>
            <person name="Mikhailova N."/>
            <person name="Ovchinnikova G."/>
            <person name="Pagani I."/>
            <person name="Pati A."/>
            <person name="Goodwin L."/>
            <person name="Peters L."/>
            <person name="Pitluck S."/>
            <person name="Woyke T."/>
            <person name="Kerfeld C."/>
        </authorList>
    </citation>
    <scope>NUCLEOTIDE SEQUENCE [LARGE SCALE GENOMIC DNA]</scope>
    <source>
        <strain evidence="4 5">PCC 7112</strain>
    </source>
</reference>
<dbReference type="eggNOG" id="COG1649">
    <property type="taxonomic scope" value="Bacteria"/>
</dbReference>
<dbReference type="InterPro" id="IPR003790">
    <property type="entry name" value="GHL10"/>
</dbReference>
<evidence type="ECO:0000313" key="4">
    <source>
        <dbReference type="EMBL" id="AFZ07024.1"/>
    </source>
</evidence>
<accession>K9VHP0</accession>
<dbReference type="HOGENOM" id="CLU_029517_1_1_3"/>
<dbReference type="InterPro" id="IPR017853">
    <property type="entry name" value="GH"/>
</dbReference>
<proteinExistence type="predicted"/>
<feature type="domain" description="Glycosyl hydrolase-like 10" evidence="3">
    <location>
        <begin position="77"/>
        <end position="380"/>
    </location>
</feature>
<dbReference type="InterPro" id="IPR052177">
    <property type="entry name" value="Divisome_Glycosyl_Hydrolase"/>
</dbReference>
<dbReference type="AlphaFoldDB" id="K9VHP0"/>
<keyword evidence="2" id="KW-1133">Transmembrane helix</keyword>
<keyword evidence="1" id="KW-0732">Signal</keyword>
<keyword evidence="2" id="KW-0472">Membrane</keyword>
<dbReference type="EMBL" id="CP003614">
    <property type="protein sequence ID" value="AFZ07024.1"/>
    <property type="molecule type" value="Genomic_DNA"/>
</dbReference>
<gene>
    <name evidence="4" type="ORF">Osc7112_2608</name>
</gene>
<dbReference type="Pfam" id="PF02638">
    <property type="entry name" value="GHL10"/>
    <property type="match status" value="1"/>
</dbReference>
<name>K9VHP0_9CYAN</name>
<dbReference type="PATRIC" id="fig|179408.3.peg.3194"/>
<keyword evidence="2" id="KW-0812">Transmembrane</keyword>
<dbReference type="PANTHER" id="PTHR43405">
    <property type="entry name" value="GLYCOSYL HYDROLASE DIGH"/>
    <property type="match status" value="1"/>
</dbReference>
<dbReference type="Gene3D" id="3.20.20.80">
    <property type="entry name" value="Glycosidases"/>
    <property type="match status" value="1"/>
</dbReference>
<dbReference type="STRING" id="179408.Osc7112_2608"/>
<protein>
    <recommendedName>
        <fullName evidence="3">Glycosyl hydrolase-like 10 domain-containing protein</fullName>
    </recommendedName>
</protein>
<keyword evidence="5" id="KW-1185">Reference proteome</keyword>
<evidence type="ECO:0000259" key="3">
    <source>
        <dbReference type="Pfam" id="PF02638"/>
    </source>
</evidence>
<dbReference type="Proteomes" id="UP000010478">
    <property type="component" value="Chromosome"/>
</dbReference>
<dbReference type="SUPFAM" id="SSF51445">
    <property type="entry name" value="(Trans)glycosidases"/>
    <property type="match status" value="1"/>
</dbReference>
<evidence type="ECO:0000256" key="2">
    <source>
        <dbReference type="SAM" id="Phobius"/>
    </source>
</evidence>
<organism evidence="4 5">
    <name type="scientific">Phormidium nigroviride PCC 7112</name>
    <dbReference type="NCBI Taxonomy" id="179408"/>
    <lineage>
        <taxon>Bacteria</taxon>
        <taxon>Bacillati</taxon>
        <taxon>Cyanobacteriota</taxon>
        <taxon>Cyanophyceae</taxon>
        <taxon>Oscillatoriophycideae</taxon>
        <taxon>Oscillatoriales</taxon>
        <taxon>Oscillatoriaceae</taxon>
        <taxon>Phormidium</taxon>
    </lineage>
</organism>
<evidence type="ECO:0000256" key="1">
    <source>
        <dbReference type="ARBA" id="ARBA00022729"/>
    </source>
</evidence>
<dbReference type="PANTHER" id="PTHR43405:SF1">
    <property type="entry name" value="GLYCOSYL HYDROLASE DIGH"/>
    <property type="match status" value="1"/>
</dbReference>
<evidence type="ECO:0000313" key="5">
    <source>
        <dbReference type="Proteomes" id="UP000010478"/>
    </source>
</evidence>
<dbReference type="KEGG" id="oni:Osc7112_2608"/>